<dbReference type="Proteomes" id="UP000886687">
    <property type="component" value="Unassembled WGS sequence"/>
</dbReference>
<keyword evidence="3" id="KW-0804">Transcription</keyword>
<reference evidence="5" key="1">
    <citation type="journal article" date="2021" name="Proc. Natl. Acad. Sci. U.S.A.">
        <title>Global biogeography of chemosynthetic symbionts reveals both localized and globally distributed symbiont groups. .</title>
        <authorList>
            <person name="Osvatic J.T."/>
            <person name="Wilkins L.G.E."/>
            <person name="Leibrecht L."/>
            <person name="Leray M."/>
            <person name="Zauner S."/>
            <person name="Polzin J."/>
            <person name="Camacho Y."/>
            <person name="Gros O."/>
            <person name="van Gils J.A."/>
            <person name="Eisen J.A."/>
            <person name="Petersen J.M."/>
            <person name="Yuen B."/>
        </authorList>
    </citation>
    <scope>NUCLEOTIDE SEQUENCE</scope>
    <source>
        <strain evidence="5">MAGL173</strain>
    </source>
</reference>
<protein>
    <submittedName>
        <fullName evidence="5">AraC family transcriptional regulator</fullName>
    </submittedName>
</protein>
<dbReference type="PRINTS" id="PR00032">
    <property type="entry name" value="HTHARAC"/>
</dbReference>
<dbReference type="Pfam" id="PF12852">
    <property type="entry name" value="Cupin_6"/>
    <property type="match status" value="1"/>
</dbReference>
<evidence type="ECO:0000256" key="3">
    <source>
        <dbReference type="ARBA" id="ARBA00023163"/>
    </source>
</evidence>
<dbReference type="AlphaFoldDB" id="A0A9E4K4F3"/>
<comment type="caution">
    <text evidence="5">The sequence shown here is derived from an EMBL/GenBank/DDBJ whole genome shotgun (WGS) entry which is preliminary data.</text>
</comment>
<evidence type="ECO:0000256" key="2">
    <source>
        <dbReference type="ARBA" id="ARBA00023125"/>
    </source>
</evidence>
<keyword evidence="2" id="KW-0238">DNA-binding</keyword>
<dbReference type="Gene3D" id="1.10.10.60">
    <property type="entry name" value="Homeodomain-like"/>
    <property type="match status" value="2"/>
</dbReference>
<dbReference type="EMBL" id="JAEPDI010000005">
    <property type="protein sequence ID" value="MCG7939426.1"/>
    <property type="molecule type" value="Genomic_DNA"/>
</dbReference>
<dbReference type="PANTHER" id="PTHR46796:SF7">
    <property type="entry name" value="ARAC FAMILY TRANSCRIPTIONAL REGULATOR"/>
    <property type="match status" value="1"/>
</dbReference>
<dbReference type="GO" id="GO:0043565">
    <property type="term" value="F:sequence-specific DNA binding"/>
    <property type="evidence" value="ECO:0007669"/>
    <property type="project" value="InterPro"/>
</dbReference>
<evidence type="ECO:0000313" key="6">
    <source>
        <dbReference type="Proteomes" id="UP000886687"/>
    </source>
</evidence>
<dbReference type="SUPFAM" id="SSF46689">
    <property type="entry name" value="Homeodomain-like"/>
    <property type="match status" value="2"/>
</dbReference>
<proteinExistence type="predicted"/>
<dbReference type="SMART" id="SM00342">
    <property type="entry name" value="HTH_ARAC"/>
    <property type="match status" value="1"/>
</dbReference>
<sequence>MDSLSTIFSTFRLQVDIIHNAQYCGNWAVDTSGPGHISFHLVTHGQCYAESSQLKSPARLEAGDFIMFPQRTRHRISSERDSEIELNIAPSLPYAEGLQLDGVGLLCGYFRFTHAANSPLIDLLPPVKIVQSALAQADSIPVQILSIIKREALSQESGSQALINRLAESLFVVLVREHLLENEALSGLSAALTDGRIAKALDAIHAKPEYGWSVDELAVLANLSRSAFADRFKSLLGETPINYLGRWRMQNAWLWLSEEHATIYDVAKRCGYESEASFSKAFKKYTGESPGKVRKKL</sequence>
<gene>
    <name evidence="5" type="ORF">JAZ04_11310</name>
</gene>
<keyword evidence="1" id="KW-0805">Transcription regulation</keyword>
<dbReference type="InterPro" id="IPR020449">
    <property type="entry name" value="Tscrpt_reg_AraC-type_HTH"/>
</dbReference>
<evidence type="ECO:0000259" key="4">
    <source>
        <dbReference type="PROSITE" id="PS01124"/>
    </source>
</evidence>
<name>A0A9E4K4F3_9GAMM</name>
<dbReference type="InterPro" id="IPR050204">
    <property type="entry name" value="AraC_XylS_family_regulators"/>
</dbReference>
<dbReference type="InterPro" id="IPR032783">
    <property type="entry name" value="AraC_lig"/>
</dbReference>
<dbReference type="PANTHER" id="PTHR46796">
    <property type="entry name" value="HTH-TYPE TRANSCRIPTIONAL ACTIVATOR RHAS-RELATED"/>
    <property type="match status" value="1"/>
</dbReference>
<evidence type="ECO:0000313" key="5">
    <source>
        <dbReference type="EMBL" id="MCG7939426.1"/>
    </source>
</evidence>
<dbReference type="InterPro" id="IPR018060">
    <property type="entry name" value="HTH_AraC"/>
</dbReference>
<organism evidence="5 6">
    <name type="scientific">Candidatus Thiodiazotropha lotti</name>
    <dbReference type="NCBI Taxonomy" id="2792787"/>
    <lineage>
        <taxon>Bacteria</taxon>
        <taxon>Pseudomonadati</taxon>
        <taxon>Pseudomonadota</taxon>
        <taxon>Gammaproteobacteria</taxon>
        <taxon>Chromatiales</taxon>
        <taxon>Sedimenticolaceae</taxon>
        <taxon>Candidatus Thiodiazotropha</taxon>
    </lineage>
</organism>
<dbReference type="InterPro" id="IPR009057">
    <property type="entry name" value="Homeodomain-like_sf"/>
</dbReference>
<accession>A0A9E4K4F3</accession>
<feature type="domain" description="HTH araC/xylS-type" evidence="4">
    <location>
        <begin position="198"/>
        <end position="296"/>
    </location>
</feature>
<evidence type="ECO:0000256" key="1">
    <source>
        <dbReference type="ARBA" id="ARBA00023015"/>
    </source>
</evidence>
<dbReference type="Pfam" id="PF12833">
    <property type="entry name" value="HTH_18"/>
    <property type="match status" value="1"/>
</dbReference>
<dbReference type="GO" id="GO:0003700">
    <property type="term" value="F:DNA-binding transcription factor activity"/>
    <property type="evidence" value="ECO:0007669"/>
    <property type="project" value="InterPro"/>
</dbReference>
<dbReference type="PROSITE" id="PS01124">
    <property type="entry name" value="HTH_ARAC_FAMILY_2"/>
    <property type="match status" value="1"/>
</dbReference>